<dbReference type="PANTHER" id="PTHR40012">
    <property type="entry name" value="AUTOPHAGY-RELATED PROTEIN 29"/>
    <property type="match status" value="1"/>
</dbReference>
<evidence type="ECO:0000256" key="2">
    <source>
        <dbReference type="ARBA" id="ARBA00010082"/>
    </source>
</evidence>
<dbReference type="InterPro" id="IPR039113">
    <property type="entry name" value="ATG29"/>
</dbReference>
<dbReference type="InterPro" id="IPR039362">
    <property type="entry name" value="ATG29_sf"/>
</dbReference>
<keyword evidence="5" id="KW-0653">Protein transport</keyword>
<organism evidence="9 10">
    <name type="scientific">Aspergillus udagawae</name>
    <dbReference type="NCBI Taxonomy" id="91492"/>
    <lineage>
        <taxon>Eukaryota</taxon>
        <taxon>Fungi</taxon>
        <taxon>Dikarya</taxon>
        <taxon>Ascomycota</taxon>
        <taxon>Pezizomycotina</taxon>
        <taxon>Eurotiomycetes</taxon>
        <taxon>Eurotiomycetidae</taxon>
        <taxon>Eurotiales</taxon>
        <taxon>Aspergillaceae</taxon>
        <taxon>Aspergillus</taxon>
        <taxon>Aspergillus subgen. Fumigati</taxon>
    </lineage>
</organism>
<dbReference type="GO" id="GO:0000407">
    <property type="term" value="C:phagophore assembly site"/>
    <property type="evidence" value="ECO:0007669"/>
    <property type="project" value="UniProtKB-SubCell"/>
</dbReference>
<gene>
    <name evidence="9" type="ORF">IFM46972_03247</name>
</gene>
<feature type="compositionally biased region" description="Polar residues" evidence="7">
    <location>
        <begin position="396"/>
        <end position="410"/>
    </location>
</feature>
<evidence type="ECO:0000256" key="4">
    <source>
        <dbReference type="ARBA" id="ARBA00022448"/>
    </source>
</evidence>
<feature type="compositionally biased region" description="Polar residues" evidence="7">
    <location>
        <begin position="179"/>
        <end position="203"/>
    </location>
</feature>
<feature type="region of interest" description="Disordered" evidence="7">
    <location>
        <begin position="121"/>
        <end position="306"/>
    </location>
</feature>
<name>A0A8H3RNA4_9EURO</name>
<feature type="compositionally biased region" description="Basic residues" evidence="7">
    <location>
        <begin position="262"/>
        <end position="272"/>
    </location>
</feature>
<feature type="compositionally biased region" description="Basic and acidic residues" evidence="7">
    <location>
        <begin position="204"/>
        <end position="224"/>
    </location>
</feature>
<comment type="caution">
    <text evidence="9">The sequence shown here is derived from an EMBL/GenBank/DDBJ whole genome shotgun (WGS) entry which is preliminary data.</text>
</comment>
<dbReference type="AlphaFoldDB" id="A0A8H3RNA4"/>
<accession>A0A8H3RNA4</accession>
<evidence type="ECO:0000256" key="7">
    <source>
        <dbReference type="SAM" id="MobiDB-lite"/>
    </source>
</evidence>
<evidence type="ECO:0000259" key="8">
    <source>
        <dbReference type="Pfam" id="PF18388"/>
    </source>
</evidence>
<feature type="domain" description="Atg29 N-terminal" evidence="8">
    <location>
        <begin position="59"/>
        <end position="95"/>
    </location>
</feature>
<protein>
    <recommendedName>
        <fullName evidence="3">Autophagy-related protein 29</fullName>
    </recommendedName>
</protein>
<keyword evidence="4" id="KW-0813">Transport</keyword>
<evidence type="ECO:0000256" key="1">
    <source>
        <dbReference type="ARBA" id="ARBA00004329"/>
    </source>
</evidence>
<reference evidence="9 10" key="1">
    <citation type="submission" date="2020-01" db="EMBL/GenBank/DDBJ databases">
        <title>Draft genome sequence of Aspergillus udagawae IFM 46972.</title>
        <authorList>
            <person name="Takahashi H."/>
            <person name="Yaguchi T."/>
        </authorList>
    </citation>
    <scope>NUCLEOTIDE SEQUENCE [LARGE SCALE GENOMIC DNA]</scope>
    <source>
        <strain evidence="9 10">IFM 46972</strain>
    </source>
</reference>
<feature type="region of interest" description="Disordered" evidence="7">
    <location>
        <begin position="365"/>
        <end position="410"/>
    </location>
</feature>
<dbReference type="Gene3D" id="1.10.10.2570">
    <property type="match status" value="1"/>
</dbReference>
<keyword evidence="6" id="KW-0072">Autophagy</keyword>
<evidence type="ECO:0000256" key="5">
    <source>
        <dbReference type="ARBA" id="ARBA00022927"/>
    </source>
</evidence>
<comment type="similarity">
    <text evidence="2">Belongs to the ATG29 family.</text>
</comment>
<evidence type="ECO:0000256" key="3">
    <source>
        <dbReference type="ARBA" id="ARBA00013784"/>
    </source>
</evidence>
<dbReference type="Pfam" id="PF18388">
    <property type="entry name" value="ATG29_N"/>
    <property type="match status" value="1"/>
</dbReference>
<dbReference type="GO" id="GO:0015031">
    <property type="term" value="P:protein transport"/>
    <property type="evidence" value="ECO:0007669"/>
    <property type="project" value="UniProtKB-KW"/>
</dbReference>
<evidence type="ECO:0000313" key="9">
    <source>
        <dbReference type="EMBL" id="GFF31515.1"/>
    </source>
</evidence>
<dbReference type="Proteomes" id="UP000465221">
    <property type="component" value="Unassembled WGS sequence"/>
</dbReference>
<dbReference type="PANTHER" id="PTHR40012:SF1">
    <property type="entry name" value="AUTOPHAGY-RELATED PROTEIN 29"/>
    <property type="match status" value="1"/>
</dbReference>
<sequence length="446" mass="48691">MLNRTRTNNESLSFAPCIYCIRIGLAEEWPSIIKGEMLDSLSSFVFHFPEGTLWTLLLQVEWNAAKDQALWDILSRPAKGDDIDCEAFLADSFDVTLQFLLQQAAWLYDRQLSQVRAQMRKVGTTHSASPSPAPGSMTGSAALGGQQPKGISGAGQRAPSRLVSLPKDTLPQRTPGPRRTSSATTINQLKSQQETSRNETSPADTKDTKWEGYGRRPSINKKEQAVQALLQKSPTLEEEDLSSLSSSESGSDDDVMLSRTGPRFKRFGKLSTHRPGLRDDEEDEDESPAFLPLARELEEARRESSRQDLNATLRLEAEHAAAQRRPLSEQEGITRKLITAESSTSSVSSGAPLPLRQGDSRRILHQSGGAFGPQGAAEPTRSSPRRSIASGKDASDTPSMGSSFSDLDDASVTQSALEEALLSNMQHGGMASRMSTISQALRSRYL</sequence>
<dbReference type="EMBL" id="BLKC01000017">
    <property type="protein sequence ID" value="GFF31515.1"/>
    <property type="molecule type" value="Genomic_DNA"/>
</dbReference>
<evidence type="ECO:0000313" key="10">
    <source>
        <dbReference type="Proteomes" id="UP000465221"/>
    </source>
</evidence>
<evidence type="ECO:0000256" key="6">
    <source>
        <dbReference type="ARBA" id="ARBA00023006"/>
    </source>
</evidence>
<comment type="subcellular location">
    <subcellularLocation>
        <location evidence="1">Preautophagosomal structure</location>
    </subcellularLocation>
</comment>
<proteinExistence type="inferred from homology"/>
<dbReference type="InterPro" id="IPR040666">
    <property type="entry name" value="Atg29_N"/>
</dbReference>
<dbReference type="GO" id="GO:0000045">
    <property type="term" value="P:autophagosome assembly"/>
    <property type="evidence" value="ECO:0007669"/>
    <property type="project" value="InterPro"/>
</dbReference>
<feature type="compositionally biased region" description="Basic and acidic residues" evidence="7">
    <location>
        <begin position="295"/>
        <end position="306"/>
    </location>
</feature>